<dbReference type="InterPro" id="IPR050300">
    <property type="entry name" value="GDXG_lipolytic_enzyme"/>
</dbReference>
<feature type="domain" description="Alpha/beta hydrolase fold-3" evidence="3">
    <location>
        <begin position="586"/>
        <end position="644"/>
    </location>
</feature>
<keyword evidence="2" id="KW-0472">Membrane</keyword>
<dbReference type="EMBL" id="CAJGYM010000010">
    <property type="protein sequence ID" value="CAD6189114.1"/>
    <property type="molecule type" value="Genomic_DNA"/>
</dbReference>
<dbReference type="OrthoDB" id="408631at2759"/>
<dbReference type="InterPro" id="IPR013094">
    <property type="entry name" value="AB_hydrolase_3"/>
</dbReference>
<dbReference type="PANTHER" id="PTHR48081:SF8">
    <property type="entry name" value="ALPHA_BETA HYDROLASE FOLD-3 DOMAIN-CONTAINING PROTEIN-RELATED"/>
    <property type="match status" value="1"/>
</dbReference>
<feature type="domain" description="Alpha/beta hydrolase fold-3" evidence="3">
    <location>
        <begin position="368"/>
        <end position="526"/>
    </location>
</feature>
<proteinExistence type="predicted"/>
<dbReference type="SUPFAM" id="SSF53474">
    <property type="entry name" value="alpha/beta-Hydrolases"/>
    <property type="match status" value="1"/>
</dbReference>
<feature type="transmembrane region" description="Helical" evidence="2">
    <location>
        <begin position="254"/>
        <end position="273"/>
    </location>
</feature>
<dbReference type="PANTHER" id="PTHR48081">
    <property type="entry name" value="AB HYDROLASE SUPERFAMILY PROTEIN C4A8.06C"/>
    <property type="match status" value="1"/>
</dbReference>
<gene>
    <name evidence="4" type="ORF">CAUJ_LOCUS5033</name>
</gene>
<keyword evidence="1" id="KW-0378">Hydrolase</keyword>
<dbReference type="Proteomes" id="UP000835052">
    <property type="component" value="Unassembled WGS sequence"/>
</dbReference>
<feature type="transmembrane region" description="Helical" evidence="2">
    <location>
        <begin position="158"/>
        <end position="176"/>
    </location>
</feature>
<sequence length="669" mass="75597">MLHTGNGLQRQIKVELKLSSKTRFANCRLMYRLVVPKTMFLDVYSVNSSVFDYDFVSPDIFNNEALAINSKPHTVFFYELSFPMNLRYPPLSANGEYQTTLKAPEVGLDCAGFADSKTRGCDKLQFSKDPRLTPISSKWLMCKTSSIENTFTLRTGEINHFFFVLGVSFVLIPLSNGDARKEGAKRHLGDGVRAPNLVHSPQFPPARMVVFPSSLLLIFSYSSPSYLFSFQTTLSPYFPVNFFKMTSKVTKSGLAKFLGFYFVSLVFVAVLLYRPLPDGFTRTTTDRFVMHVVEPALRATYYWPSQYLCSKASSMVWWTRIVLNNMVKLIGPIFTSDKDLIVNTTLWNGVKVRTYIPVMNVTSGRGAVLFIHGGGFALGNIDMYDSLVRRMAKLNNVLYASVEYRLSPETPFPGGILDCEAALDYLVQHGQHEFRIDTSKIVVMGDSAGGNLAAVVSQRRVSSGKQPAIRAQSLIYPLLQMADMQTVSYRYFKQRLTGYALVDPTSVAYYYMFYAGINMDEKDYLVPHVLTNGHVADKHKSTVNKAMSHAAHIENAHNYNNYSIPAVLKESPSEEAKRLMEPFIVNPDFSPLMRENLSDLPPTFVLTCEFDVLRDEGIMYAKRLEEAGVPTLHRHYINGFHAMLNFHNELEEATLSLLDIVRWTANYVN</sequence>
<dbReference type="GO" id="GO:0016787">
    <property type="term" value="F:hydrolase activity"/>
    <property type="evidence" value="ECO:0007669"/>
    <property type="project" value="UniProtKB-KW"/>
</dbReference>
<evidence type="ECO:0000256" key="1">
    <source>
        <dbReference type="ARBA" id="ARBA00022801"/>
    </source>
</evidence>
<dbReference type="InterPro" id="IPR029058">
    <property type="entry name" value="AB_hydrolase_fold"/>
</dbReference>
<reference evidence="4" key="1">
    <citation type="submission" date="2020-10" db="EMBL/GenBank/DDBJ databases">
        <authorList>
            <person name="Kikuchi T."/>
        </authorList>
    </citation>
    <scope>NUCLEOTIDE SEQUENCE</scope>
    <source>
        <strain evidence="4">NKZ352</strain>
    </source>
</reference>
<dbReference type="Pfam" id="PF07859">
    <property type="entry name" value="Abhydrolase_3"/>
    <property type="match status" value="2"/>
</dbReference>
<feature type="transmembrane region" description="Helical" evidence="2">
    <location>
        <begin position="209"/>
        <end position="234"/>
    </location>
</feature>
<name>A0A8S1H1T2_9PELO</name>
<evidence type="ECO:0000313" key="4">
    <source>
        <dbReference type="EMBL" id="CAD6189114.1"/>
    </source>
</evidence>
<evidence type="ECO:0000313" key="5">
    <source>
        <dbReference type="Proteomes" id="UP000835052"/>
    </source>
</evidence>
<keyword evidence="5" id="KW-1185">Reference proteome</keyword>
<comment type="caution">
    <text evidence="4">The sequence shown here is derived from an EMBL/GenBank/DDBJ whole genome shotgun (WGS) entry which is preliminary data.</text>
</comment>
<evidence type="ECO:0000256" key="2">
    <source>
        <dbReference type="SAM" id="Phobius"/>
    </source>
</evidence>
<evidence type="ECO:0000259" key="3">
    <source>
        <dbReference type="Pfam" id="PF07859"/>
    </source>
</evidence>
<dbReference type="Gene3D" id="3.40.50.1820">
    <property type="entry name" value="alpha/beta hydrolase"/>
    <property type="match status" value="1"/>
</dbReference>
<keyword evidence="2" id="KW-1133">Transmembrane helix</keyword>
<dbReference type="AlphaFoldDB" id="A0A8S1H1T2"/>
<organism evidence="4 5">
    <name type="scientific">Caenorhabditis auriculariae</name>
    <dbReference type="NCBI Taxonomy" id="2777116"/>
    <lineage>
        <taxon>Eukaryota</taxon>
        <taxon>Metazoa</taxon>
        <taxon>Ecdysozoa</taxon>
        <taxon>Nematoda</taxon>
        <taxon>Chromadorea</taxon>
        <taxon>Rhabditida</taxon>
        <taxon>Rhabditina</taxon>
        <taxon>Rhabditomorpha</taxon>
        <taxon>Rhabditoidea</taxon>
        <taxon>Rhabditidae</taxon>
        <taxon>Peloderinae</taxon>
        <taxon>Caenorhabditis</taxon>
    </lineage>
</organism>
<protein>
    <recommendedName>
        <fullName evidence="3">Alpha/beta hydrolase fold-3 domain-containing protein</fullName>
    </recommendedName>
</protein>
<keyword evidence="2" id="KW-0812">Transmembrane</keyword>
<accession>A0A8S1H1T2</accession>